<protein>
    <submittedName>
        <fullName evidence="1">Uncharacterized protein</fullName>
    </submittedName>
</protein>
<gene>
    <name evidence="1" type="ORF">METZ01_LOCUS191442</name>
</gene>
<proteinExistence type="predicted"/>
<accession>A0A382DJL0</accession>
<reference evidence="1" key="1">
    <citation type="submission" date="2018-05" db="EMBL/GenBank/DDBJ databases">
        <authorList>
            <person name="Lanie J.A."/>
            <person name="Ng W.-L."/>
            <person name="Kazmierczak K.M."/>
            <person name="Andrzejewski T.M."/>
            <person name="Davidsen T.M."/>
            <person name="Wayne K.J."/>
            <person name="Tettelin H."/>
            <person name="Glass J.I."/>
            <person name="Rusch D."/>
            <person name="Podicherti R."/>
            <person name="Tsui H.-C.T."/>
            <person name="Winkler M.E."/>
        </authorList>
    </citation>
    <scope>NUCLEOTIDE SEQUENCE</scope>
</reference>
<dbReference type="AlphaFoldDB" id="A0A382DJL0"/>
<dbReference type="EMBL" id="UINC01039710">
    <property type="protein sequence ID" value="SVB38588.1"/>
    <property type="molecule type" value="Genomic_DNA"/>
</dbReference>
<name>A0A382DJL0_9ZZZZ</name>
<organism evidence="1">
    <name type="scientific">marine metagenome</name>
    <dbReference type="NCBI Taxonomy" id="408172"/>
    <lineage>
        <taxon>unclassified sequences</taxon>
        <taxon>metagenomes</taxon>
        <taxon>ecological metagenomes</taxon>
    </lineage>
</organism>
<evidence type="ECO:0000313" key="1">
    <source>
        <dbReference type="EMBL" id="SVB38588.1"/>
    </source>
</evidence>
<sequence>MEHKPFVNEIDRARTLGFIHALRDVITENGSKPMNRRLEYTPPIWEEPTAESKALSKQEIQKIKDRLKKRETNELDG</sequence>